<reference evidence="2 3" key="1">
    <citation type="submission" date="2024-05" db="EMBL/GenBank/DDBJ databases">
        <authorList>
            <person name="Haq I."/>
            <person name="Ullah Z."/>
            <person name="Ahmad R."/>
            <person name="Li M."/>
            <person name="Tong Y."/>
        </authorList>
    </citation>
    <scope>NUCLEOTIDE SEQUENCE [LARGE SCALE GENOMIC DNA]</scope>
    <source>
        <strain evidence="2 3">16A2E</strain>
    </source>
</reference>
<dbReference type="NCBIfam" id="TIGR02937">
    <property type="entry name" value="sigma70-ECF"/>
    <property type="match status" value="1"/>
</dbReference>
<dbReference type="InterPro" id="IPR036388">
    <property type="entry name" value="WH-like_DNA-bd_sf"/>
</dbReference>
<dbReference type="NCBIfam" id="NF005385">
    <property type="entry name" value="PRK06930.1"/>
    <property type="match status" value="1"/>
</dbReference>
<dbReference type="SUPFAM" id="SSF88659">
    <property type="entry name" value="Sigma3 and sigma4 domains of RNA polymerase sigma factors"/>
    <property type="match status" value="1"/>
</dbReference>
<evidence type="ECO:0000313" key="2">
    <source>
        <dbReference type="EMBL" id="MEN2765817.1"/>
    </source>
</evidence>
<dbReference type="EMBL" id="JBDIML010000001">
    <property type="protein sequence ID" value="MEN2765817.1"/>
    <property type="molecule type" value="Genomic_DNA"/>
</dbReference>
<keyword evidence="3" id="KW-1185">Reference proteome</keyword>
<dbReference type="InterPro" id="IPR013249">
    <property type="entry name" value="RNA_pol_sigma70_r4_t2"/>
</dbReference>
<evidence type="ECO:0000259" key="1">
    <source>
        <dbReference type="Pfam" id="PF08281"/>
    </source>
</evidence>
<evidence type="ECO:0000313" key="3">
    <source>
        <dbReference type="Proteomes" id="UP001444625"/>
    </source>
</evidence>
<accession>A0ABU9XC45</accession>
<gene>
    <name evidence="2" type="ORF">ABC228_01335</name>
</gene>
<proteinExistence type="predicted"/>
<dbReference type="Pfam" id="PF08281">
    <property type="entry name" value="Sigma70_r4_2"/>
    <property type="match status" value="1"/>
</dbReference>
<dbReference type="InterPro" id="IPR013324">
    <property type="entry name" value="RNA_pol_sigma_r3/r4-like"/>
</dbReference>
<comment type="caution">
    <text evidence="2">The sequence shown here is derived from an EMBL/GenBank/DDBJ whole genome shotgun (WGS) entry which is preliminary data.</text>
</comment>
<name>A0ABU9XC45_9BACI</name>
<sequence length="162" mass="18862">MENWADKLIMEYEQSKRELYNMKNNLGSSEIDKLDKSQINSMIGTVSEAIDWMATGRETGKMRGIDKRAAYQRVAMQDMDMFPSLDIVPEERVLGEDEKRVIFNILAEMTPRQRQCFLLHTVYALSYSDISRELKIGRSTVQKHIERAKEKIFCRTNVVQCS</sequence>
<dbReference type="RefSeq" id="WP_345823289.1">
    <property type="nucleotide sequence ID" value="NZ_JBDIML010000001.1"/>
</dbReference>
<organism evidence="2 3">
    <name type="scientific">Ornithinibacillus xuwenensis</name>
    <dbReference type="NCBI Taxonomy" id="3144668"/>
    <lineage>
        <taxon>Bacteria</taxon>
        <taxon>Bacillati</taxon>
        <taxon>Bacillota</taxon>
        <taxon>Bacilli</taxon>
        <taxon>Bacillales</taxon>
        <taxon>Bacillaceae</taxon>
        <taxon>Ornithinibacillus</taxon>
    </lineage>
</organism>
<protein>
    <submittedName>
        <fullName evidence="2">Sigma-70 family RNA polymerase sigma factor</fullName>
    </submittedName>
</protein>
<dbReference type="CDD" id="cd06171">
    <property type="entry name" value="Sigma70_r4"/>
    <property type="match status" value="1"/>
</dbReference>
<feature type="domain" description="RNA polymerase sigma factor 70 region 4 type 2" evidence="1">
    <location>
        <begin position="104"/>
        <end position="152"/>
    </location>
</feature>
<dbReference type="InterPro" id="IPR014284">
    <property type="entry name" value="RNA_pol_sigma-70_dom"/>
</dbReference>
<dbReference type="Gene3D" id="1.10.10.10">
    <property type="entry name" value="Winged helix-like DNA-binding domain superfamily/Winged helix DNA-binding domain"/>
    <property type="match status" value="1"/>
</dbReference>
<dbReference type="Proteomes" id="UP001444625">
    <property type="component" value="Unassembled WGS sequence"/>
</dbReference>